<reference evidence="1 2" key="1">
    <citation type="submission" date="2020-08" db="EMBL/GenBank/DDBJ databases">
        <title>Genomic Encyclopedia of Type Strains, Phase IV (KMG-IV): sequencing the most valuable type-strain genomes for metagenomic binning, comparative biology and taxonomic classification.</title>
        <authorList>
            <person name="Goeker M."/>
        </authorList>
    </citation>
    <scope>NUCLEOTIDE SEQUENCE [LARGE SCALE GENOMIC DNA]</scope>
    <source>
        <strain evidence="1 2">DSM 105074</strain>
    </source>
</reference>
<gene>
    <name evidence="1" type="ORF">HNQ92_004478</name>
</gene>
<sequence length="147" mass="17483">MKLTLSTSVAAPLARVWRGFDATLFQKLSPPFPPVRLLRFDGSQRGDVVSLELNFLFFKQRWISEITEQAEVPDEIYFVDQGTRLPFFLTYWRHKHRLIRHGQGTLIRDEIEYRTPLRVLDYLLYPLLYAQFAYRKPIYKKVFDPEG</sequence>
<dbReference type="Gene3D" id="3.30.530.20">
    <property type="match status" value="1"/>
</dbReference>
<dbReference type="SUPFAM" id="SSF55961">
    <property type="entry name" value="Bet v1-like"/>
    <property type="match status" value="1"/>
</dbReference>
<dbReference type="RefSeq" id="WP_184177355.1">
    <property type="nucleotide sequence ID" value="NZ_JACHGF010000009.1"/>
</dbReference>
<evidence type="ECO:0000313" key="2">
    <source>
        <dbReference type="Proteomes" id="UP000557307"/>
    </source>
</evidence>
<dbReference type="EMBL" id="JACHGF010000009">
    <property type="protein sequence ID" value="MBB5286318.1"/>
    <property type="molecule type" value="Genomic_DNA"/>
</dbReference>
<evidence type="ECO:0000313" key="1">
    <source>
        <dbReference type="EMBL" id="MBB5286318.1"/>
    </source>
</evidence>
<name>A0A840U1S5_9BACT</name>
<dbReference type="AlphaFoldDB" id="A0A840U1S5"/>
<dbReference type="InterPro" id="IPR023393">
    <property type="entry name" value="START-like_dom_sf"/>
</dbReference>
<keyword evidence="2" id="KW-1185">Reference proteome</keyword>
<proteinExistence type="predicted"/>
<organism evidence="1 2">
    <name type="scientific">Rhabdobacter roseus</name>
    <dbReference type="NCBI Taxonomy" id="1655419"/>
    <lineage>
        <taxon>Bacteria</taxon>
        <taxon>Pseudomonadati</taxon>
        <taxon>Bacteroidota</taxon>
        <taxon>Cytophagia</taxon>
        <taxon>Cytophagales</taxon>
        <taxon>Cytophagaceae</taxon>
        <taxon>Rhabdobacter</taxon>
    </lineage>
</organism>
<protein>
    <submittedName>
        <fullName evidence="1">Ligand-binding SRPBCC domain-containing protein</fullName>
    </submittedName>
</protein>
<dbReference type="Proteomes" id="UP000557307">
    <property type="component" value="Unassembled WGS sequence"/>
</dbReference>
<comment type="caution">
    <text evidence="1">The sequence shown here is derived from an EMBL/GenBank/DDBJ whole genome shotgun (WGS) entry which is preliminary data.</text>
</comment>
<accession>A0A840U1S5</accession>